<comment type="caution">
    <text evidence="3">The sequence shown here is derived from an EMBL/GenBank/DDBJ whole genome shotgun (WGS) entry which is preliminary data.</text>
</comment>
<keyword evidence="4" id="KW-1185">Reference proteome</keyword>
<evidence type="ECO:0000259" key="2">
    <source>
        <dbReference type="Pfam" id="PF05199"/>
    </source>
</evidence>
<organism evidence="3 4">
    <name type="scientific">Orchesella cincta</name>
    <name type="common">Springtail</name>
    <name type="synonym">Podura cincta</name>
    <dbReference type="NCBI Taxonomy" id="48709"/>
    <lineage>
        <taxon>Eukaryota</taxon>
        <taxon>Metazoa</taxon>
        <taxon>Ecdysozoa</taxon>
        <taxon>Arthropoda</taxon>
        <taxon>Hexapoda</taxon>
        <taxon>Collembola</taxon>
        <taxon>Entomobryomorpha</taxon>
        <taxon>Entomobryoidea</taxon>
        <taxon>Orchesellidae</taxon>
        <taxon>Orchesellinae</taxon>
        <taxon>Orchesella</taxon>
    </lineage>
</organism>
<dbReference type="PANTHER" id="PTHR11552:SF147">
    <property type="entry name" value="CHOLINE DEHYDROGENASE, MITOCHONDRIAL"/>
    <property type="match status" value="1"/>
</dbReference>
<dbReference type="STRING" id="48709.A0A1D2M680"/>
<dbReference type="GO" id="GO:0050660">
    <property type="term" value="F:flavin adenine dinucleotide binding"/>
    <property type="evidence" value="ECO:0007669"/>
    <property type="project" value="InterPro"/>
</dbReference>
<dbReference type="InterPro" id="IPR036188">
    <property type="entry name" value="FAD/NAD-bd_sf"/>
</dbReference>
<dbReference type="Gene3D" id="3.50.50.60">
    <property type="entry name" value="FAD/NAD(P)-binding domain"/>
    <property type="match status" value="1"/>
</dbReference>
<evidence type="ECO:0000256" key="1">
    <source>
        <dbReference type="ARBA" id="ARBA00010790"/>
    </source>
</evidence>
<dbReference type="Gene3D" id="3.30.560.10">
    <property type="entry name" value="Glucose Oxidase, domain 3"/>
    <property type="match status" value="1"/>
</dbReference>
<accession>A0A1D2M680</accession>
<dbReference type="AlphaFoldDB" id="A0A1D2M680"/>
<name>A0A1D2M680_ORCCI</name>
<dbReference type="Pfam" id="PF05199">
    <property type="entry name" value="GMC_oxred_C"/>
    <property type="match status" value="1"/>
</dbReference>
<dbReference type="GO" id="GO:0016614">
    <property type="term" value="F:oxidoreductase activity, acting on CH-OH group of donors"/>
    <property type="evidence" value="ECO:0007669"/>
    <property type="project" value="InterPro"/>
</dbReference>
<dbReference type="OrthoDB" id="269227at2759"/>
<feature type="domain" description="Glucose-methanol-choline oxidoreductase C-terminal" evidence="2">
    <location>
        <begin position="96"/>
        <end position="128"/>
    </location>
</feature>
<gene>
    <name evidence="3" type="ORF">Ocin01_18202</name>
</gene>
<proteinExistence type="inferred from homology"/>
<dbReference type="InterPro" id="IPR012132">
    <property type="entry name" value="GMC_OxRdtase"/>
</dbReference>
<dbReference type="EMBL" id="LJIJ01003541">
    <property type="protein sequence ID" value="ODM88479.1"/>
    <property type="molecule type" value="Genomic_DNA"/>
</dbReference>
<evidence type="ECO:0000313" key="3">
    <source>
        <dbReference type="EMBL" id="ODM88479.1"/>
    </source>
</evidence>
<dbReference type="PANTHER" id="PTHR11552">
    <property type="entry name" value="GLUCOSE-METHANOL-CHOLINE GMC OXIDOREDUCTASE"/>
    <property type="match status" value="1"/>
</dbReference>
<reference evidence="3 4" key="1">
    <citation type="journal article" date="2016" name="Genome Biol. Evol.">
        <title>Gene Family Evolution Reflects Adaptation to Soil Environmental Stressors in the Genome of the Collembolan Orchesella cincta.</title>
        <authorList>
            <person name="Faddeeva-Vakhrusheva A."/>
            <person name="Derks M.F."/>
            <person name="Anvar S.Y."/>
            <person name="Agamennone V."/>
            <person name="Suring W."/>
            <person name="Smit S."/>
            <person name="van Straalen N.M."/>
            <person name="Roelofs D."/>
        </authorList>
    </citation>
    <scope>NUCLEOTIDE SEQUENCE [LARGE SCALE GENOMIC DNA]</scope>
    <source>
        <tissue evidence="3">Mixed pool</tissue>
    </source>
</reference>
<dbReference type="SUPFAM" id="SSF51905">
    <property type="entry name" value="FAD/NAD(P)-binding domain"/>
    <property type="match status" value="1"/>
</dbReference>
<evidence type="ECO:0000313" key="4">
    <source>
        <dbReference type="Proteomes" id="UP000094527"/>
    </source>
</evidence>
<dbReference type="InterPro" id="IPR007867">
    <property type="entry name" value="GMC_OxRtase_C"/>
</dbReference>
<sequence>MSGTVKLNAKEYMSGNENDFPKLAIIDNAVFQGEGATDMDVILDGINTLLEIINSTAMQKLGTVYKQESYPACDGYEFLSREYWTCALPKGFESDYTRVQGISNLRVADASIFPEPPNTNLMGPILMMSEKASEDIKQAWL</sequence>
<dbReference type="Proteomes" id="UP000094527">
    <property type="component" value="Unassembled WGS sequence"/>
</dbReference>
<comment type="similarity">
    <text evidence="1">Belongs to the GMC oxidoreductase family.</text>
</comment>
<protein>
    <submittedName>
        <fullName evidence="3">Glucose dehydrogenase [FAD, quinone]</fullName>
    </submittedName>
</protein>